<sequence>MRRLLLPALVLVLGCSAAPQAPQVAPRGLVRAGTPDAVNLALARAKEKKQLFTWHSFSPETFARARAERKFILLDGAASWCHWCHVMDETTYHDERVGRLLNEKFVAIRVDIDERPDIGERYVDWGWPATILLSPDAEEIGKYRGYLPADELLPILEAIAQADAEGSGKAPDPARIVPSPEAMPWIAARVSIDMDRYFDREEGSWGDFQKSPLGANVLFELRRTAHGDDLARRRAVFTLEKQRAILDPVWGGIYQYSAGSTWAEPHYEKLMPYQAANLEAYAAAHKATGRKELLEDARGIARYLSTFLSNAEGAFLVSQDADVGAHEPGKPFIDGDVYYRLDDAGRRKLGVPRVDDHVYAYENGLAIAALCMLFEASGDKDVLARAERAAALVTASHVGTDGAVEHDAKARSPVHYLADAAGLGRALVRLFEVTQNAAYREAALRIADAMEKTLLDTTTGAYFAHTNDPSAVGVFARRERPFASNTLAARFLAGLGRITGDQAFGARAKRTLGAIASPRGVAEQGRMVGEFLLALDEAGVFPWSGAR</sequence>
<dbReference type="Pfam" id="PF03190">
    <property type="entry name" value="Thioredox_DsbH"/>
    <property type="match status" value="1"/>
</dbReference>
<comment type="caution">
    <text evidence="3">The sequence shown here is derived from an EMBL/GenBank/DDBJ whole genome shotgun (WGS) entry which is preliminary data.</text>
</comment>
<evidence type="ECO:0000259" key="2">
    <source>
        <dbReference type="Pfam" id="PF03190"/>
    </source>
</evidence>
<dbReference type="InterPro" id="IPR004879">
    <property type="entry name" value="Ssp411-like_TRX"/>
</dbReference>
<evidence type="ECO:0000313" key="3">
    <source>
        <dbReference type="EMBL" id="TKD06403.1"/>
    </source>
</evidence>
<dbReference type="Proteomes" id="UP000309215">
    <property type="component" value="Unassembled WGS sequence"/>
</dbReference>
<feature type="signal peptide" evidence="1">
    <location>
        <begin position="1"/>
        <end position="21"/>
    </location>
</feature>
<proteinExistence type="predicted"/>
<dbReference type="SUPFAM" id="SSF48208">
    <property type="entry name" value="Six-hairpin glycosidases"/>
    <property type="match status" value="1"/>
</dbReference>
<keyword evidence="4" id="KW-1185">Reference proteome</keyword>
<dbReference type="PIRSF" id="PIRSF006402">
    <property type="entry name" value="UCP006402_thioredoxin"/>
    <property type="match status" value="1"/>
</dbReference>
<dbReference type="Gene3D" id="3.40.30.10">
    <property type="entry name" value="Glutaredoxin"/>
    <property type="match status" value="1"/>
</dbReference>
<dbReference type="Gene3D" id="1.50.10.20">
    <property type="match status" value="2"/>
</dbReference>
<dbReference type="SUPFAM" id="SSF52833">
    <property type="entry name" value="Thioredoxin-like"/>
    <property type="match status" value="1"/>
</dbReference>
<evidence type="ECO:0000313" key="4">
    <source>
        <dbReference type="Proteomes" id="UP000309215"/>
    </source>
</evidence>
<feature type="domain" description="Spermatogenesis-associated protein 20-like TRX" evidence="2">
    <location>
        <begin position="48"/>
        <end position="149"/>
    </location>
</feature>
<dbReference type="AlphaFoldDB" id="A0A4U1JCY0"/>
<dbReference type="InterPro" id="IPR024705">
    <property type="entry name" value="Ssp411"/>
</dbReference>
<organism evidence="3 4">
    <name type="scientific">Polyangium fumosum</name>
    <dbReference type="NCBI Taxonomy" id="889272"/>
    <lineage>
        <taxon>Bacteria</taxon>
        <taxon>Pseudomonadati</taxon>
        <taxon>Myxococcota</taxon>
        <taxon>Polyangia</taxon>
        <taxon>Polyangiales</taxon>
        <taxon>Polyangiaceae</taxon>
        <taxon>Polyangium</taxon>
    </lineage>
</organism>
<dbReference type="PANTHER" id="PTHR42899">
    <property type="entry name" value="SPERMATOGENESIS-ASSOCIATED PROTEIN 20"/>
    <property type="match status" value="1"/>
</dbReference>
<dbReference type="RefSeq" id="WP_136930543.1">
    <property type="nucleotide sequence ID" value="NZ_SSMQ01000019.1"/>
</dbReference>
<dbReference type="PROSITE" id="PS51257">
    <property type="entry name" value="PROKAR_LIPOPROTEIN"/>
    <property type="match status" value="1"/>
</dbReference>
<reference evidence="3 4" key="1">
    <citation type="submission" date="2019-04" db="EMBL/GenBank/DDBJ databases">
        <authorList>
            <person name="Li Y."/>
            <person name="Wang J."/>
        </authorList>
    </citation>
    <scope>NUCLEOTIDE SEQUENCE [LARGE SCALE GENOMIC DNA]</scope>
    <source>
        <strain evidence="3 4">DSM 14668</strain>
    </source>
</reference>
<gene>
    <name evidence="3" type="ORF">E8A74_19475</name>
</gene>
<dbReference type="EMBL" id="SSMQ01000019">
    <property type="protein sequence ID" value="TKD06403.1"/>
    <property type="molecule type" value="Genomic_DNA"/>
</dbReference>
<dbReference type="InterPro" id="IPR008928">
    <property type="entry name" value="6-hairpin_glycosidase_sf"/>
</dbReference>
<keyword evidence="1" id="KW-0732">Signal</keyword>
<dbReference type="InterPro" id="IPR036249">
    <property type="entry name" value="Thioredoxin-like_sf"/>
</dbReference>
<dbReference type="OrthoDB" id="9762614at2"/>
<name>A0A4U1JCY0_9BACT</name>
<evidence type="ECO:0000256" key="1">
    <source>
        <dbReference type="SAM" id="SignalP"/>
    </source>
</evidence>
<feature type="chain" id="PRO_5020837618" evidence="1">
    <location>
        <begin position="22"/>
        <end position="547"/>
    </location>
</feature>
<dbReference type="GO" id="GO:0005975">
    <property type="term" value="P:carbohydrate metabolic process"/>
    <property type="evidence" value="ECO:0007669"/>
    <property type="project" value="InterPro"/>
</dbReference>
<protein>
    <submittedName>
        <fullName evidence="3">Thioredoxin domain-containing protein</fullName>
    </submittedName>
</protein>
<dbReference type="PANTHER" id="PTHR42899:SF1">
    <property type="entry name" value="SPERMATOGENESIS-ASSOCIATED PROTEIN 20"/>
    <property type="match status" value="1"/>
</dbReference>
<accession>A0A4U1JCY0</accession>